<gene>
    <name evidence="14" type="ORF">H4W80_010572</name>
</gene>
<dbReference type="EMBL" id="JADBEK010000001">
    <property type="protein sequence ID" value="MBE1592314.1"/>
    <property type="molecule type" value="Genomic_DNA"/>
</dbReference>
<feature type="transmembrane region" description="Helical" evidence="12">
    <location>
        <begin position="254"/>
        <end position="274"/>
    </location>
</feature>
<evidence type="ECO:0000313" key="15">
    <source>
        <dbReference type="Proteomes" id="UP000633509"/>
    </source>
</evidence>
<feature type="transmembrane region" description="Helical" evidence="12">
    <location>
        <begin position="89"/>
        <end position="110"/>
    </location>
</feature>
<keyword evidence="10 12" id="KW-0472">Membrane</keyword>
<feature type="transmembrane region" description="Helical" evidence="12">
    <location>
        <begin position="634"/>
        <end position="667"/>
    </location>
</feature>
<evidence type="ECO:0000256" key="6">
    <source>
        <dbReference type="ARBA" id="ARBA00022801"/>
    </source>
</evidence>
<feature type="transmembrane region" description="Helical" evidence="12">
    <location>
        <begin position="368"/>
        <end position="388"/>
    </location>
</feature>
<keyword evidence="8 12" id="KW-1133">Transmembrane helix</keyword>
<feature type="transmembrane region" description="Helical" evidence="12">
    <location>
        <begin position="687"/>
        <end position="709"/>
    </location>
</feature>
<feature type="transmembrane region" description="Helical" evidence="12">
    <location>
        <begin position="20"/>
        <end position="42"/>
    </location>
</feature>
<keyword evidence="5" id="KW-0479">Metal-binding</keyword>
<proteinExistence type="predicted"/>
<dbReference type="RefSeq" id="WP_192791868.1">
    <property type="nucleotide sequence ID" value="NZ_JADBEK010000001.1"/>
</dbReference>
<keyword evidence="3" id="KW-0645">Protease</keyword>
<keyword evidence="7" id="KW-0862">Zinc</keyword>
<organism evidence="14 15">
    <name type="scientific">Nonomuraea angiospora</name>
    <dbReference type="NCBI Taxonomy" id="46172"/>
    <lineage>
        <taxon>Bacteria</taxon>
        <taxon>Bacillati</taxon>
        <taxon>Actinomycetota</taxon>
        <taxon>Actinomycetes</taxon>
        <taxon>Streptosporangiales</taxon>
        <taxon>Streptosporangiaceae</taxon>
        <taxon>Nonomuraea</taxon>
    </lineage>
</organism>
<evidence type="ECO:0000256" key="1">
    <source>
        <dbReference type="ARBA" id="ARBA00001947"/>
    </source>
</evidence>
<feature type="transmembrane region" description="Helical" evidence="12">
    <location>
        <begin position="608"/>
        <end position="627"/>
    </location>
</feature>
<keyword evidence="9" id="KW-0482">Metalloprotease</keyword>
<dbReference type="Gene3D" id="3.30.2010.10">
    <property type="entry name" value="Metalloproteases ('zincins'), catalytic domain"/>
    <property type="match status" value="1"/>
</dbReference>
<feature type="transmembrane region" description="Helical" evidence="12">
    <location>
        <begin position="431"/>
        <end position="454"/>
    </location>
</feature>
<keyword evidence="15" id="KW-1185">Reference proteome</keyword>
<dbReference type="Proteomes" id="UP000633509">
    <property type="component" value="Unassembled WGS sequence"/>
</dbReference>
<evidence type="ECO:0000256" key="4">
    <source>
        <dbReference type="ARBA" id="ARBA00022692"/>
    </source>
</evidence>
<sequence length="907" mass="96360">MTVHDAQSPDLRGVPSGTTLRFLVLVLAMAVASVPLLDAVLFPAELSRKLADCWLKRGFDFTDASGNLIVEVAALSDTGCATTEAGIPYWRGLLAMAAVLPAAFALYWWLPRWRSRRGRMVELSAVDENGVIRDRLRLLVERSGLSAAPAFMVDTTSFGVNAVVIGRPKARIVSLHAGLLPLCARAPERFDAVVLHELAHIRSRDADIAYAVVALWRTFLALVVAPYLILDAVPTLVTWLRVSGELGEMRTMTLSWTVTEVAMVLFLVLLVHLAQAGTLRHRELSADAEAVAAGAECRVWADAAAAESRTPALTRLWRAHPTWRRRHAALDRPEVLFRPSPTQLFLLGWTATVLGVPLTRFGDGTLTVWLVAVPIALIIVFAVWRSLLHAGPGKEHGPGWLPSGLAFGAGLAAGDLLAGRLGVGEWVPPQWPVLLVLLPAAAMYVRWVELCATLQLRLGWRRRRALWLPALGASLLAVAAVRWWTLVGATYARDMDFASGTLAETMAADAPETWSGHRAELMVLAHTRMLFLSAGFTAVDLAAAVVFLALPLALWAWRRGTGRWTIAVAGTAGGLAIVAAVLGVLVHLRSWDWPASENGLPPILIHQSSASLVAWVGLVVLAVVVTAAARTDRLLTVLLATGLAQLVVVAGYFAFLVAGGCFGLAGGAGVGCPPGFGWSLLGQFARAVAPAAYGAVMVAVLLGPLAARVRRADPRPWASRIVSAAAVAAAAGMVAVAARAVFGGPPAGVAAPSAPSPAASVSEQEFAWWSAGAKTAHAALVADYRRYFAVRPAMARFDELKRAESAELRSLCESLGPDADRARNAGPYPEPVLRRSLSAALDQATAAAQACLDWLAAPPNSYVLAKQALNALDQGAQSLTPVLTAILERQNAPEKSPTGRMPSPSPH</sequence>
<reference evidence="14 15" key="1">
    <citation type="submission" date="2020-10" db="EMBL/GenBank/DDBJ databases">
        <title>Sequencing the genomes of 1000 actinobacteria strains.</title>
        <authorList>
            <person name="Klenk H.-P."/>
        </authorList>
    </citation>
    <scope>NUCLEOTIDE SEQUENCE [LARGE SCALE GENOMIC DNA]</scope>
    <source>
        <strain evidence="14 15">DSM 43173</strain>
    </source>
</reference>
<dbReference type="InterPro" id="IPR050083">
    <property type="entry name" value="HtpX_protease"/>
</dbReference>
<evidence type="ECO:0000256" key="3">
    <source>
        <dbReference type="ARBA" id="ARBA00022670"/>
    </source>
</evidence>
<feature type="transmembrane region" description="Helical" evidence="12">
    <location>
        <begin position="564"/>
        <end position="588"/>
    </location>
</feature>
<evidence type="ECO:0000259" key="13">
    <source>
        <dbReference type="Pfam" id="PF01435"/>
    </source>
</evidence>
<evidence type="ECO:0000256" key="8">
    <source>
        <dbReference type="ARBA" id="ARBA00022989"/>
    </source>
</evidence>
<evidence type="ECO:0000313" key="14">
    <source>
        <dbReference type="EMBL" id="MBE1592314.1"/>
    </source>
</evidence>
<evidence type="ECO:0000256" key="5">
    <source>
        <dbReference type="ARBA" id="ARBA00022723"/>
    </source>
</evidence>
<comment type="caution">
    <text evidence="14">The sequence shown here is derived from an EMBL/GenBank/DDBJ whole genome shotgun (WGS) entry which is preliminary data.</text>
</comment>
<feature type="transmembrane region" description="Helical" evidence="12">
    <location>
        <begin position="466"/>
        <end position="485"/>
    </location>
</feature>
<evidence type="ECO:0000256" key="2">
    <source>
        <dbReference type="ARBA" id="ARBA00022475"/>
    </source>
</evidence>
<feature type="transmembrane region" description="Helical" evidence="12">
    <location>
        <begin position="721"/>
        <end position="742"/>
    </location>
</feature>
<feature type="domain" description="Peptidase M48" evidence="13">
    <location>
        <begin position="130"/>
        <end position="332"/>
    </location>
</feature>
<dbReference type="Pfam" id="PF01435">
    <property type="entry name" value="Peptidase_M48"/>
    <property type="match status" value="1"/>
</dbReference>
<evidence type="ECO:0000256" key="10">
    <source>
        <dbReference type="ARBA" id="ARBA00023136"/>
    </source>
</evidence>
<dbReference type="InterPro" id="IPR001915">
    <property type="entry name" value="Peptidase_M48"/>
</dbReference>
<name>A0ABR9MHC3_9ACTN</name>
<evidence type="ECO:0000256" key="12">
    <source>
        <dbReference type="SAM" id="Phobius"/>
    </source>
</evidence>
<protein>
    <recommendedName>
        <fullName evidence="13">Peptidase M48 domain-containing protein</fullName>
    </recommendedName>
</protein>
<keyword evidence="4 12" id="KW-0812">Transmembrane</keyword>
<feature type="region of interest" description="Disordered" evidence="11">
    <location>
        <begin position="888"/>
        <end position="907"/>
    </location>
</feature>
<feature type="transmembrane region" description="Helical" evidence="12">
    <location>
        <begin position="208"/>
        <end position="230"/>
    </location>
</feature>
<evidence type="ECO:0000256" key="9">
    <source>
        <dbReference type="ARBA" id="ARBA00023049"/>
    </source>
</evidence>
<dbReference type="PANTHER" id="PTHR43221:SF2">
    <property type="entry name" value="PROTEASE HTPX HOMOLOG"/>
    <property type="match status" value="1"/>
</dbReference>
<evidence type="ECO:0000256" key="11">
    <source>
        <dbReference type="SAM" id="MobiDB-lite"/>
    </source>
</evidence>
<dbReference type="PANTHER" id="PTHR43221">
    <property type="entry name" value="PROTEASE HTPX"/>
    <property type="match status" value="1"/>
</dbReference>
<keyword evidence="6" id="KW-0378">Hydrolase</keyword>
<evidence type="ECO:0000256" key="7">
    <source>
        <dbReference type="ARBA" id="ARBA00022833"/>
    </source>
</evidence>
<keyword evidence="2" id="KW-1003">Cell membrane</keyword>
<accession>A0ABR9MHC3</accession>
<comment type="cofactor">
    <cofactor evidence="1">
        <name>Zn(2+)</name>
        <dbReference type="ChEBI" id="CHEBI:29105"/>
    </cofactor>
</comment>
<feature type="transmembrane region" description="Helical" evidence="12">
    <location>
        <begin position="530"/>
        <end position="557"/>
    </location>
</feature>